<dbReference type="SMART" id="SM00471">
    <property type="entry name" value="HDc"/>
    <property type="match status" value="1"/>
</dbReference>
<comment type="caution">
    <text evidence="3">The sequence shown here is derived from an EMBL/GenBank/DDBJ whole genome shotgun (WGS) entry which is preliminary data.</text>
</comment>
<dbReference type="Gene3D" id="1.10.3210.10">
    <property type="entry name" value="Hypothetical protein af1432"/>
    <property type="match status" value="1"/>
</dbReference>
<accession>A0AA36H884</accession>
<keyword evidence="4" id="KW-1185">Reference proteome</keyword>
<protein>
    <recommendedName>
        <fullName evidence="2">HD/PDEase domain-containing protein</fullName>
    </recommendedName>
</protein>
<sequence length="421" mass="47974">MFFTKKPVEKEKILLEWPPLLKKREIQDMVHGPISLFHPLDQVVDRREFQRLRELKQQGVSYFVCSCSTHSRFVHSLGAYWLAYKFVESLKRDTSLNITSQDYLCVCLAALCHDLGNGPFPHFDGAFRHASGTATQSEFSDSDGNWLPRGRPVEKAFLYDIVSDGSGLIDVDKFDYLVRDSFHAGIPIPFNKDSIERLIENARVLPDPVLGFPRIYYAKKVANILSSVGDSRQMMHNLVYQHRDVRAVEELMAQTMNLADKYIKYMGDDGKEYSLSKVTQNLEAYLKTTDAVLTEIANSSNAEISKARKILEDIARRNIPVMIAEVECGPSCAELGVRVIKRELVGKTHLMTRVLLHDNKVNDKIAQTVSDEWLRLKAPQEAAVWSICLYVSRSMNNEERSKVVDAFDAAITRFGLRCERF</sequence>
<dbReference type="PANTHER" id="PTHR11373">
    <property type="entry name" value="DEOXYNUCLEOSIDE TRIPHOSPHATE TRIPHOSPHOHYDROLASE"/>
    <property type="match status" value="1"/>
</dbReference>
<dbReference type="PANTHER" id="PTHR11373:SF4">
    <property type="entry name" value="DEOXYNUCLEOSIDE TRIPHOSPHATE TRIPHOSPHOHYDROLASE SAMHD1"/>
    <property type="match status" value="1"/>
</dbReference>
<proteinExistence type="inferred from homology"/>
<evidence type="ECO:0000259" key="2">
    <source>
        <dbReference type="SMART" id="SM00471"/>
    </source>
</evidence>
<dbReference type="GO" id="GO:0005634">
    <property type="term" value="C:nucleus"/>
    <property type="evidence" value="ECO:0007669"/>
    <property type="project" value="TreeGrafter"/>
</dbReference>
<evidence type="ECO:0000256" key="1">
    <source>
        <dbReference type="ARBA" id="ARBA00005776"/>
    </source>
</evidence>
<dbReference type="GO" id="GO:0006203">
    <property type="term" value="P:dGTP catabolic process"/>
    <property type="evidence" value="ECO:0007669"/>
    <property type="project" value="TreeGrafter"/>
</dbReference>
<dbReference type="EMBL" id="CATQJL010000316">
    <property type="protein sequence ID" value="CAJ0605874.1"/>
    <property type="molecule type" value="Genomic_DNA"/>
</dbReference>
<gene>
    <name evidence="3" type="ORF">CYNAS_LOCUS17857</name>
</gene>
<feature type="domain" description="HD/PDEase" evidence="2">
    <location>
        <begin position="68"/>
        <end position="186"/>
    </location>
</feature>
<evidence type="ECO:0000313" key="3">
    <source>
        <dbReference type="EMBL" id="CAJ0605874.1"/>
    </source>
</evidence>
<dbReference type="Pfam" id="PF01966">
    <property type="entry name" value="HD"/>
    <property type="match status" value="1"/>
</dbReference>
<organism evidence="3 4">
    <name type="scientific">Cylicocyclus nassatus</name>
    <name type="common">Nematode worm</name>
    <dbReference type="NCBI Taxonomy" id="53992"/>
    <lineage>
        <taxon>Eukaryota</taxon>
        <taxon>Metazoa</taxon>
        <taxon>Ecdysozoa</taxon>
        <taxon>Nematoda</taxon>
        <taxon>Chromadorea</taxon>
        <taxon>Rhabditida</taxon>
        <taxon>Rhabditina</taxon>
        <taxon>Rhabditomorpha</taxon>
        <taxon>Strongyloidea</taxon>
        <taxon>Strongylidae</taxon>
        <taxon>Cylicocyclus</taxon>
    </lineage>
</organism>
<comment type="similarity">
    <text evidence="1">Belongs to the SAMHD1 family.</text>
</comment>
<evidence type="ECO:0000313" key="4">
    <source>
        <dbReference type="Proteomes" id="UP001176961"/>
    </source>
</evidence>
<dbReference type="InterPro" id="IPR050135">
    <property type="entry name" value="dGTPase-like"/>
</dbReference>
<dbReference type="CDD" id="cd00077">
    <property type="entry name" value="HDc"/>
    <property type="match status" value="1"/>
</dbReference>
<dbReference type="AlphaFoldDB" id="A0AA36H884"/>
<dbReference type="SUPFAM" id="SSF109604">
    <property type="entry name" value="HD-domain/PDEase-like"/>
    <property type="match status" value="1"/>
</dbReference>
<reference evidence="3" key="1">
    <citation type="submission" date="2023-07" db="EMBL/GenBank/DDBJ databases">
        <authorList>
            <consortium name="CYATHOMIX"/>
        </authorList>
    </citation>
    <scope>NUCLEOTIDE SEQUENCE</scope>
    <source>
        <strain evidence="3">N/A</strain>
    </source>
</reference>
<dbReference type="InterPro" id="IPR006674">
    <property type="entry name" value="HD_domain"/>
</dbReference>
<dbReference type="InterPro" id="IPR003607">
    <property type="entry name" value="HD/PDEase_dom"/>
</dbReference>
<dbReference type="Proteomes" id="UP001176961">
    <property type="component" value="Unassembled WGS sequence"/>
</dbReference>
<dbReference type="GO" id="GO:0008832">
    <property type="term" value="F:dGTPase activity"/>
    <property type="evidence" value="ECO:0007669"/>
    <property type="project" value="TreeGrafter"/>
</dbReference>
<name>A0AA36H884_CYLNA</name>